<name>A0AAD4L2Y0_9AGAM</name>
<feature type="non-terminal residue" evidence="1">
    <location>
        <position position="97"/>
    </location>
</feature>
<keyword evidence="2" id="KW-1185">Reference proteome</keyword>
<gene>
    <name evidence="1" type="ORF">EDB92DRAFT_1781142</name>
</gene>
<organism evidence="1 2">
    <name type="scientific">Lactarius akahatsu</name>
    <dbReference type="NCBI Taxonomy" id="416441"/>
    <lineage>
        <taxon>Eukaryota</taxon>
        <taxon>Fungi</taxon>
        <taxon>Dikarya</taxon>
        <taxon>Basidiomycota</taxon>
        <taxon>Agaricomycotina</taxon>
        <taxon>Agaricomycetes</taxon>
        <taxon>Russulales</taxon>
        <taxon>Russulaceae</taxon>
        <taxon>Lactarius</taxon>
    </lineage>
</organism>
<evidence type="ECO:0000313" key="2">
    <source>
        <dbReference type="Proteomes" id="UP001201163"/>
    </source>
</evidence>
<proteinExistence type="predicted"/>
<evidence type="ECO:0000313" key="1">
    <source>
        <dbReference type="EMBL" id="KAH8977026.1"/>
    </source>
</evidence>
<dbReference type="AlphaFoldDB" id="A0AAD4L2Y0"/>
<comment type="caution">
    <text evidence="1">The sequence shown here is derived from an EMBL/GenBank/DDBJ whole genome shotgun (WGS) entry which is preliminary data.</text>
</comment>
<feature type="non-terminal residue" evidence="1">
    <location>
        <position position="1"/>
    </location>
</feature>
<protein>
    <submittedName>
        <fullName evidence="1">Uncharacterized protein</fullName>
    </submittedName>
</protein>
<reference evidence="1" key="1">
    <citation type="submission" date="2022-01" db="EMBL/GenBank/DDBJ databases">
        <title>Comparative genomics reveals a dynamic genome evolution in the ectomycorrhizal milk-cap (Lactarius) mushrooms.</title>
        <authorList>
            <consortium name="DOE Joint Genome Institute"/>
            <person name="Lebreton A."/>
            <person name="Tang N."/>
            <person name="Kuo A."/>
            <person name="LaButti K."/>
            <person name="Drula E."/>
            <person name="Barry K."/>
            <person name="Clum A."/>
            <person name="Lipzen A."/>
            <person name="Mousain D."/>
            <person name="Ng V."/>
            <person name="Wang R."/>
            <person name="Wang X."/>
            <person name="Dai Y."/>
            <person name="Henrissat B."/>
            <person name="Grigoriev I.V."/>
            <person name="Guerin-Laguette A."/>
            <person name="Yu F."/>
            <person name="Martin F.M."/>
        </authorList>
    </citation>
    <scope>NUCLEOTIDE SEQUENCE</scope>
    <source>
        <strain evidence="1">QP</strain>
    </source>
</reference>
<dbReference type="EMBL" id="JAKELL010000383">
    <property type="protein sequence ID" value="KAH8977026.1"/>
    <property type="molecule type" value="Genomic_DNA"/>
</dbReference>
<accession>A0AAD4L2Y0</accession>
<dbReference type="Proteomes" id="UP001201163">
    <property type="component" value="Unassembled WGS sequence"/>
</dbReference>
<sequence length="97" mass="11172">QKQFEDMLMRLTASAGFSLNWVSNPEFLTFCREFIPEAKIPSRKSLTNWILPRLLNNIHTRIRTHVGGQFVTVQCDGWTGPNSHHLIAFMITTSNRV</sequence>